<feature type="domain" description="HTH merR-type" evidence="5">
    <location>
        <begin position="18"/>
        <end position="87"/>
    </location>
</feature>
<reference evidence="6 7" key="1">
    <citation type="journal article" date="2020" name="ISME J.">
        <title>Comparative genomics reveals insights into cyanobacterial evolution and habitat adaptation.</title>
        <authorList>
            <person name="Chen M.Y."/>
            <person name="Teng W.K."/>
            <person name="Zhao L."/>
            <person name="Hu C.X."/>
            <person name="Zhou Y.K."/>
            <person name="Han B.P."/>
            <person name="Song L.R."/>
            <person name="Shu W.S."/>
        </authorList>
    </citation>
    <scope>NUCLEOTIDE SEQUENCE [LARGE SCALE GENOMIC DNA]</scope>
    <source>
        <strain evidence="6 7">FACHB-252</strain>
    </source>
</reference>
<dbReference type="InterPro" id="IPR000551">
    <property type="entry name" value="MerR-type_HTH_dom"/>
</dbReference>
<gene>
    <name evidence="6" type="ORF">H6G94_22610</name>
</gene>
<dbReference type="SMART" id="SM00422">
    <property type="entry name" value="HTH_MERR"/>
    <property type="match status" value="1"/>
</dbReference>
<feature type="coiled-coil region" evidence="4">
    <location>
        <begin position="99"/>
        <end position="129"/>
    </location>
</feature>
<accession>A0ABR8HG65</accession>
<evidence type="ECO:0000256" key="3">
    <source>
        <dbReference type="ARBA" id="ARBA00023163"/>
    </source>
</evidence>
<organism evidence="6 7">
    <name type="scientific">Nostoc punctiforme FACHB-252</name>
    <dbReference type="NCBI Taxonomy" id="1357509"/>
    <lineage>
        <taxon>Bacteria</taxon>
        <taxon>Bacillati</taxon>
        <taxon>Cyanobacteriota</taxon>
        <taxon>Cyanophyceae</taxon>
        <taxon>Nostocales</taxon>
        <taxon>Nostocaceae</taxon>
        <taxon>Nostoc</taxon>
    </lineage>
</organism>
<dbReference type="Pfam" id="PF09278">
    <property type="entry name" value="MerR-DNA-bind"/>
    <property type="match status" value="1"/>
</dbReference>
<evidence type="ECO:0000313" key="7">
    <source>
        <dbReference type="Proteomes" id="UP000606396"/>
    </source>
</evidence>
<dbReference type="InterPro" id="IPR015358">
    <property type="entry name" value="Tscrpt_reg_MerR_DNA-bd"/>
</dbReference>
<evidence type="ECO:0000256" key="4">
    <source>
        <dbReference type="SAM" id="Coils"/>
    </source>
</evidence>
<dbReference type="CDD" id="cd04770">
    <property type="entry name" value="HTH_HMRTR"/>
    <property type="match status" value="1"/>
</dbReference>
<keyword evidence="1" id="KW-0805">Transcription regulation</keyword>
<keyword evidence="7" id="KW-1185">Reference proteome</keyword>
<dbReference type="PANTHER" id="PTHR30204">
    <property type="entry name" value="REDOX-CYCLING DRUG-SENSING TRANSCRIPTIONAL ACTIVATOR SOXR"/>
    <property type="match status" value="1"/>
</dbReference>
<comment type="caution">
    <text evidence="6">The sequence shown here is derived from an EMBL/GenBank/DDBJ whole genome shotgun (WGS) entry which is preliminary data.</text>
</comment>
<keyword evidence="2" id="KW-0238">DNA-binding</keyword>
<keyword evidence="3" id="KW-0804">Transcription</keyword>
<dbReference type="EMBL" id="JACJTC010000016">
    <property type="protein sequence ID" value="MBD2614030.1"/>
    <property type="molecule type" value="Genomic_DNA"/>
</dbReference>
<evidence type="ECO:0000256" key="1">
    <source>
        <dbReference type="ARBA" id="ARBA00023015"/>
    </source>
</evidence>
<dbReference type="SUPFAM" id="SSF46955">
    <property type="entry name" value="Putative DNA-binding domain"/>
    <property type="match status" value="1"/>
</dbReference>
<protein>
    <submittedName>
        <fullName evidence="6">Heavy metal-responsive transcriptional regulator</fullName>
    </submittedName>
</protein>
<evidence type="ECO:0000313" key="6">
    <source>
        <dbReference type="EMBL" id="MBD2614030.1"/>
    </source>
</evidence>
<dbReference type="Proteomes" id="UP000606396">
    <property type="component" value="Unassembled WGS sequence"/>
</dbReference>
<dbReference type="Gene3D" id="1.10.1660.10">
    <property type="match status" value="1"/>
</dbReference>
<dbReference type="InterPro" id="IPR009061">
    <property type="entry name" value="DNA-bd_dom_put_sf"/>
</dbReference>
<dbReference type="RefSeq" id="WP_045873756.1">
    <property type="nucleotide sequence ID" value="NZ_JACJTC010000016.1"/>
</dbReference>
<dbReference type="PROSITE" id="PS00552">
    <property type="entry name" value="HTH_MERR_1"/>
    <property type="match status" value="1"/>
</dbReference>
<dbReference type="PRINTS" id="PR00040">
    <property type="entry name" value="HTHMERR"/>
</dbReference>
<dbReference type="Pfam" id="PF00376">
    <property type="entry name" value="MerR"/>
    <property type="match status" value="1"/>
</dbReference>
<dbReference type="PROSITE" id="PS50937">
    <property type="entry name" value="HTH_MERR_2"/>
    <property type="match status" value="1"/>
</dbReference>
<proteinExistence type="predicted"/>
<evidence type="ECO:0000259" key="5">
    <source>
        <dbReference type="PROSITE" id="PS50937"/>
    </source>
</evidence>
<name>A0ABR8HG65_NOSPU</name>
<keyword evidence="4" id="KW-0175">Coiled coil</keyword>
<sequence length="163" mass="18733">MIAVVKQVCCEVSSPKKLLKIGELAKQTDVAVGTIRYYEGLGLIKPVERSESGYRYYDCEAINRLQFIKKAQSLQFSLSEIQQVLGIRSQGDPACPLVRDLLKQKIAHLEKQIYRMKELKDELEAYQQRWENRPLDNPCNKELCSLIEEVACSDIPVHNFRDS</sequence>
<dbReference type="InterPro" id="IPR047057">
    <property type="entry name" value="MerR_fam"/>
</dbReference>
<dbReference type="PANTHER" id="PTHR30204:SF94">
    <property type="entry name" value="HEAVY METAL-DEPENDENT TRANSCRIPTIONAL REGULATOR HI_0293-RELATED"/>
    <property type="match status" value="1"/>
</dbReference>
<evidence type="ECO:0000256" key="2">
    <source>
        <dbReference type="ARBA" id="ARBA00023125"/>
    </source>
</evidence>